<dbReference type="OrthoDB" id="5689345at2"/>
<feature type="signal peptide" evidence="4">
    <location>
        <begin position="1"/>
        <end position="21"/>
    </location>
</feature>
<evidence type="ECO:0000256" key="3">
    <source>
        <dbReference type="PIRSR" id="PIRSR000029-1"/>
    </source>
</evidence>
<evidence type="ECO:0000256" key="4">
    <source>
        <dbReference type="SAM" id="SignalP"/>
    </source>
</evidence>
<dbReference type="InterPro" id="IPR009155">
    <property type="entry name" value="Cyt_b562"/>
</dbReference>
<dbReference type="PIRSF" id="PIRSF000029">
    <property type="entry name" value="Cytochrome_b562"/>
    <property type="match status" value="1"/>
</dbReference>
<evidence type="ECO:0000256" key="2">
    <source>
        <dbReference type="ARBA" id="ARBA00022729"/>
    </source>
</evidence>
<dbReference type="SUPFAM" id="SSF47175">
    <property type="entry name" value="Cytochromes"/>
    <property type="match status" value="1"/>
</dbReference>
<comment type="cofactor">
    <cofactor evidence="3">
        <name>heme b</name>
        <dbReference type="ChEBI" id="CHEBI:60344"/>
    </cofactor>
    <text evidence="3">Binds 1 heme b (iron(II)-protoporphyrin IX) group per molecule.</text>
</comment>
<dbReference type="Gene3D" id="1.20.120.10">
    <property type="entry name" value="Cytochrome c/b562"/>
    <property type="match status" value="1"/>
</dbReference>
<comment type="similarity">
    <text evidence="1">Belongs to the cytochrome b562 family.</text>
</comment>
<keyword evidence="2 4" id="KW-0732">Signal</keyword>
<dbReference type="GO" id="GO:0022900">
    <property type="term" value="P:electron transport chain"/>
    <property type="evidence" value="ECO:0007669"/>
    <property type="project" value="InterPro"/>
</dbReference>
<dbReference type="GO" id="GO:0005506">
    <property type="term" value="F:iron ion binding"/>
    <property type="evidence" value="ECO:0007669"/>
    <property type="project" value="InterPro"/>
</dbReference>
<name>A0A4Y9K8H7_9PAST</name>
<dbReference type="GO" id="GO:0009055">
    <property type="term" value="F:electron transfer activity"/>
    <property type="evidence" value="ECO:0007669"/>
    <property type="project" value="InterPro"/>
</dbReference>
<dbReference type="GO" id="GO:0042597">
    <property type="term" value="C:periplasmic space"/>
    <property type="evidence" value="ECO:0007669"/>
    <property type="project" value="InterPro"/>
</dbReference>
<evidence type="ECO:0000313" key="5">
    <source>
        <dbReference type="EMBL" id="TFV12955.1"/>
    </source>
</evidence>
<reference evidence="5 6" key="1">
    <citation type="submission" date="2019-03" db="EMBL/GenBank/DDBJ databases">
        <title>Diversity of the mouse oral microbiome.</title>
        <authorList>
            <person name="Joseph S."/>
            <person name="Aduse-Opoku J."/>
            <person name="Curtis M."/>
            <person name="Wade W."/>
            <person name="Hashim A."/>
        </authorList>
    </citation>
    <scope>NUCLEOTIDE SEQUENCE [LARGE SCALE GENOMIC DNA]</scope>
    <source>
        <strain evidence="5 6">WT12</strain>
    </source>
</reference>
<feature type="chain" id="PRO_5021274090" evidence="4">
    <location>
        <begin position="22"/>
        <end position="123"/>
    </location>
</feature>
<keyword evidence="3" id="KW-0408">Iron</keyword>
<comment type="caution">
    <text evidence="5">The sequence shown here is derived from an EMBL/GenBank/DDBJ whole genome shotgun (WGS) entry which is preliminary data.</text>
</comment>
<protein>
    <submittedName>
        <fullName evidence="5">Cytochrome B562</fullName>
    </submittedName>
</protein>
<dbReference type="GO" id="GO:0020037">
    <property type="term" value="F:heme binding"/>
    <property type="evidence" value="ECO:0007669"/>
    <property type="project" value="InterPro"/>
</dbReference>
<keyword evidence="3" id="KW-0349">Heme</keyword>
<dbReference type="AlphaFoldDB" id="A0A4Y9K8H7"/>
<accession>A0A4Y9K8H7</accession>
<proteinExistence type="inferred from homology"/>
<evidence type="ECO:0000256" key="1">
    <source>
        <dbReference type="ARBA" id="ARBA00005523"/>
    </source>
</evidence>
<dbReference type="Proteomes" id="UP000297396">
    <property type="component" value="Unassembled WGS sequence"/>
</dbReference>
<feature type="binding site" description="axial binding residue" evidence="3">
    <location>
        <position position="119"/>
    </location>
    <ligand>
        <name>heme b</name>
        <dbReference type="ChEBI" id="CHEBI:60344"/>
    </ligand>
    <ligandPart>
        <name>Fe</name>
        <dbReference type="ChEBI" id="CHEBI:18248"/>
    </ligandPart>
</feature>
<sequence length="123" mass="13476">MKCVKWAIALFSLAFATVSVANVSIEMFQMNRQVGQLLNADSAEAFQQSADKFIEAANQAKGKMPRSLNGDQSQFAGYQQGMQEVIDVVSQAKLLAEQGKLTEAKATAAQLNALKKLYHSEYK</sequence>
<gene>
    <name evidence="5" type="ORF">E4T80_01800</name>
</gene>
<dbReference type="Pfam" id="PF07361">
    <property type="entry name" value="Cytochrom_B562"/>
    <property type="match status" value="1"/>
</dbReference>
<dbReference type="InterPro" id="IPR010980">
    <property type="entry name" value="Cyt_c/b562"/>
</dbReference>
<organism evidence="5 6">
    <name type="scientific">Muribacter muris</name>
    <dbReference type="NCBI Taxonomy" id="67855"/>
    <lineage>
        <taxon>Bacteria</taxon>
        <taxon>Pseudomonadati</taxon>
        <taxon>Pseudomonadota</taxon>
        <taxon>Gammaproteobacteria</taxon>
        <taxon>Pasteurellales</taxon>
        <taxon>Pasteurellaceae</taxon>
        <taxon>Muribacter</taxon>
    </lineage>
</organism>
<keyword evidence="3" id="KW-0479">Metal-binding</keyword>
<dbReference type="EMBL" id="SPPA01000003">
    <property type="protein sequence ID" value="TFV12955.1"/>
    <property type="molecule type" value="Genomic_DNA"/>
</dbReference>
<evidence type="ECO:0000313" key="6">
    <source>
        <dbReference type="Proteomes" id="UP000297396"/>
    </source>
</evidence>
<feature type="binding site" description="axial binding residue" evidence="3">
    <location>
        <position position="27"/>
    </location>
    <ligand>
        <name>heme b</name>
        <dbReference type="ChEBI" id="CHEBI:60344"/>
    </ligand>
    <ligandPart>
        <name>Fe</name>
        <dbReference type="ChEBI" id="CHEBI:18248"/>
    </ligandPart>
</feature>
<dbReference type="RefSeq" id="WP_135054408.1">
    <property type="nucleotide sequence ID" value="NZ_JADGLC010000003.1"/>
</dbReference>